<dbReference type="Proteomes" id="UP001597145">
    <property type="component" value="Unassembled WGS sequence"/>
</dbReference>
<organism evidence="1 2">
    <name type="scientific">Pseudonocardia aurantiaca</name>
    <dbReference type="NCBI Taxonomy" id="75290"/>
    <lineage>
        <taxon>Bacteria</taxon>
        <taxon>Bacillati</taxon>
        <taxon>Actinomycetota</taxon>
        <taxon>Actinomycetes</taxon>
        <taxon>Pseudonocardiales</taxon>
        <taxon>Pseudonocardiaceae</taxon>
        <taxon>Pseudonocardia</taxon>
    </lineage>
</organism>
<accession>A0ABW4FZ27</accession>
<dbReference type="EMBL" id="JBHUCP010000052">
    <property type="protein sequence ID" value="MFD1535320.1"/>
    <property type="molecule type" value="Genomic_DNA"/>
</dbReference>
<evidence type="ECO:0000313" key="1">
    <source>
        <dbReference type="EMBL" id="MFD1535320.1"/>
    </source>
</evidence>
<evidence type="ECO:0000313" key="2">
    <source>
        <dbReference type="Proteomes" id="UP001597145"/>
    </source>
</evidence>
<comment type="caution">
    <text evidence="1">The sequence shown here is derived from an EMBL/GenBank/DDBJ whole genome shotgun (WGS) entry which is preliminary data.</text>
</comment>
<gene>
    <name evidence="1" type="ORF">ACFSCY_38535</name>
</gene>
<proteinExistence type="predicted"/>
<reference evidence="2" key="1">
    <citation type="journal article" date="2019" name="Int. J. Syst. Evol. Microbiol.">
        <title>The Global Catalogue of Microorganisms (GCM) 10K type strain sequencing project: providing services to taxonomists for standard genome sequencing and annotation.</title>
        <authorList>
            <consortium name="The Broad Institute Genomics Platform"/>
            <consortium name="The Broad Institute Genome Sequencing Center for Infectious Disease"/>
            <person name="Wu L."/>
            <person name="Ma J."/>
        </authorList>
    </citation>
    <scope>NUCLEOTIDE SEQUENCE [LARGE SCALE GENOMIC DNA]</scope>
    <source>
        <strain evidence="2">JCM 12165</strain>
    </source>
</reference>
<keyword evidence="2" id="KW-1185">Reference proteome</keyword>
<protein>
    <submittedName>
        <fullName evidence="1">Uncharacterized protein</fullName>
    </submittedName>
</protein>
<sequence>MNSELHALVDEATVDCYNDEEKVTGLFTMIHEHLALPRGAEWIEANRLWAKGFGR</sequence>
<name>A0ABW4FZ27_9PSEU</name>
<dbReference type="RefSeq" id="WP_343981349.1">
    <property type="nucleotide sequence ID" value="NZ_BAAAJG010000014.1"/>
</dbReference>